<dbReference type="FunFam" id="3.40.50.300:FF:000398">
    <property type="entry name" value="Type IV pilus assembly ATPase PilB"/>
    <property type="match status" value="1"/>
</dbReference>
<dbReference type="HOGENOM" id="CLU_013446_10_6_9"/>
<dbReference type="KEGG" id="pth:PTH_1145"/>
<proteinExistence type="inferred from homology"/>
<dbReference type="eggNOG" id="COG2804">
    <property type="taxonomic scope" value="Bacteria"/>
</dbReference>
<dbReference type="PANTHER" id="PTHR30258">
    <property type="entry name" value="TYPE II SECRETION SYSTEM PROTEIN GSPE-RELATED"/>
    <property type="match status" value="1"/>
</dbReference>
<dbReference type="InterPro" id="IPR001482">
    <property type="entry name" value="T2SS/T4SS_dom"/>
</dbReference>
<dbReference type="SUPFAM" id="SSF160246">
    <property type="entry name" value="EspE N-terminal domain-like"/>
    <property type="match status" value="1"/>
</dbReference>
<dbReference type="Gene3D" id="3.40.50.300">
    <property type="entry name" value="P-loop containing nucleotide triphosphate hydrolases"/>
    <property type="match status" value="1"/>
</dbReference>
<name>A5D353_PELTS</name>
<dbReference type="AlphaFoldDB" id="A5D353"/>
<keyword evidence="3" id="KW-0067">ATP-binding</keyword>
<dbReference type="Pfam" id="PF05157">
    <property type="entry name" value="MshEN"/>
    <property type="match status" value="1"/>
</dbReference>
<reference evidence="6" key="1">
    <citation type="journal article" date="2008" name="Genome Res.">
        <title>The genome of Pelotomaculum thermopropionicum reveals niche-associated evolution in anaerobic microbiota.</title>
        <authorList>
            <person name="Kosaka T."/>
            <person name="Kato S."/>
            <person name="Shimoyama T."/>
            <person name="Ishii S."/>
            <person name="Abe T."/>
            <person name="Watanabe K."/>
        </authorList>
    </citation>
    <scope>NUCLEOTIDE SEQUENCE [LARGE SCALE GENOMIC DNA]</scope>
    <source>
        <strain evidence="6">DSM 13744 / JCM 10971 / SI</strain>
    </source>
</reference>
<dbReference type="GO" id="GO:0005524">
    <property type="term" value="F:ATP binding"/>
    <property type="evidence" value="ECO:0007669"/>
    <property type="project" value="UniProtKB-KW"/>
</dbReference>
<dbReference type="CDD" id="cd01129">
    <property type="entry name" value="PulE-GspE-like"/>
    <property type="match status" value="1"/>
</dbReference>
<evidence type="ECO:0000256" key="1">
    <source>
        <dbReference type="ARBA" id="ARBA00006611"/>
    </source>
</evidence>
<evidence type="ECO:0000313" key="6">
    <source>
        <dbReference type="Proteomes" id="UP000006556"/>
    </source>
</evidence>
<dbReference type="GO" id="GO:0016887">
    <property type="term" value="F:ATP hydrolysis activity"/>
    <property type="evidence" value="ECO:0007669"/>
    <property type="project" value="TreeGrafter"/>
</dbReference>
<evidence type="ECO:0000259" key="4">
    <source>
        <dbReference type="PROSITE" id="PS00662"/>
    </source>
</evidence>
<gene>
    <name evidence="5" type="primary">PulE</name>
    <name evidence="5" type="ordered locus">PTH_1145</name>
</gene>
<dbReference type="Pfam" id="PF00437">
    <property type="entry name" value="T2SSE"/>
    <property type="match status" value="1"/>
</dbReference>
<sequence length="560" mass="62017">MKNGQKSNLLGEWLVREGVITREQLEEVLNRQDFKKQKMLLGKRLVQLGYCTEDDVSRVIAKRAGIPFVSLENYSIDAAAVSTVPPDAIKRYKALPVGFDQDKLVVAIQHPNNIVALDDLRILTGYEIKPVVVPDSELEVAIEKYTRAGMDFDLESEGEPQLEDEAMEADDLLDRPAVQLANMILSQAVSAKASDIHIEPFEKQLRVRFRIDGVLHDVMQPPKKLHPSLVSRIKVMANMDIAERRVPQDGRMSLKIDGKAVDVRVASLPGSFGERLTLRLLDRSGSIMTLEKLGLVPAVLKKFRARLSNPYGFILVTGPTGSGKSTTLYASLASINTVEKNVITVEDPVEYRIEGINQVQINPKAGLTFATGLRSILRNDPDIIMVGEIRDRETATIAVEAALTGHLVLATLHTNEAAGAISRLLEMGIEPYLIASSLVCVLAQRLARVLCPSCKVEHYMSREELKNIEGFPLEENESGVKIYRPGSCMRCSNTGYRGRIGVFELLDVSEKIQRLTLEKRSAAEIKEAAVGEGMITLRQDGLMKVRQGITSLEEILRVVM</sequence>
<dbReference type="PANTHER" id="PTHR30258:SF1">
    <property type="entry name" value="PROTEIN TRANSPORT PROTEIN HOFB HOMOLOG"/>
    <property type="match status" value="1"/>
</dbReference>
<dbReference type="GO" id="GO:0005886">
    <property type="term" value="C:plasma membrane"/>
    <property type="evidence" value="ECO:0007669"/>
    <property type="project" value="TreeGrafter"/>
</dbReference>
<keyword evidence="6" id="KW-1185">Reference proteome</keyword>
<dbReference type="STRING" id="370438.PTH_1145"/>
<organism evidence="5 6">
    <name type="scientific">Pelotomaculum thermopropionicum (strain DSM 13744 / JCM 10971 / SI)</name>
    <dbReference type="NCBI Taxonomy" id="370438"/>
    <lineage>
        <taxon>Bacteria</taxon>
        <taxon>Bacillati</taxon>
        <taxon>Bacillota</taxon>
        <taxon>Clostridia</taxon>
        <taxon>Eubacteriales</taxon>
        <taxon>Desulfotomaculaceae</taxon>
        <taxon>Pelotomaculum</taxon>
    </lineage>
</organism>
<dbReference type="Gene3D" id="3.30.300.160">
    <property type="entry name" value="Type II secretion system, protein E, N-terminal domain"/>
    <property type="match status" value="1"/>
</dbReference>
<evidence type="ECO:0000256" key="2">
    <source>
        <dbReference type="ARBA" id="ARBA00022741"/>
    </source>
</evidence>
<accession>A5D353</accession>
<dbReference type="Gene3D" id="3.30.450.90">
    <property type="match status" value="1"/>
</dbReference>
<dbReference type="SUPFAM" id="SSF52540">
    <property type="entry name" value="P-loop containing nucleoside triphosphate hydrolases"/>
    <property type="match status" value="1"/>
</dbReference>
<dbReference type="InterPro" id="IPR007831">
    <property type="entry name" value="T2SS_GspE_N"/>
</dbReference>
<dbReference type="InterPro" id="IPR037257">
    <property type="entry name" value="T2SS_E_N_sf"/>
</dbReference>
<dbReference type="InterPro" id="IPR027417">
    <property type="entry name" value="P-loop_NTPase"/>
</dbReference>
<evidence type="ECO:0000256" key="3">
    <source>
        <dbReference type="ARBA" id="ARBA00022840"/>
    </source>
</evidence>
<evidence type="ECO:0000313" key="5">
    <source>
        <dbReference type="EMBL" id="BAF59326.1"/>
    </source>
</evidence>
<protein>
    <submittedName>
        <fullName evidence="5">Type II secretory pathway, ATPase PulE/tfp pilus assembly pathway, ATPase PilB</fullName>
    </submittedName>
</protein>
<feature type="domain" description="Bacterial type II secretion system protein E" evidence="4">
    <location>
        <begin position="377"/>
        <end position="391"/>
    </location>
</feature>
<dbReference type="PROSITE" id="PS00662">
    <property type="entry name" value="T2SP_E"/>
    <property type="match status" value="1"/>
</dbReference>
<dbReference type="FunFam" id="3.30.450.90:FF:000001">
    <property type="entry name" value="Type II secretion system ATPase GspE"/>
    <property type="match status" value="1"/>
</dbReference>
<keyword evidence="2" id="KW-0547">Nucleotide-binding</keyword>
<dbReference type="Proteomes" id="UP000006556">
    <property type="component" value="Chromosome"/>
</dbReference>
<comment type="similarity">
    <text evidence="1">Belongs to the GSP E family.</text>
</comment>
<dbReference type="FunFam" id="3.30.300.160:FF:000002">
    <property type="entry name" value="Type II secretion system protein E"/>
    <property type="match status" value="1"/>
</dbReference>
<dbReference type="EMBL" id="AP009389">
    <property type="protein sequence ID" value="BAF59326.1"/>
    <property type="molecule type" value="Genomic_DNA"/>
</dbReference>